<dbReference type="PANTHER" id="PTHR31645">
    <property type="entry name" value="OLIGOPEPTIDE TRANSPORTER YGL114W-RELATED"/>
    <property type="match status" value="1"/>
</dbReference>
<evidence type="ECO:0000256" key="7">
    <source>
        <dbReference type="SAM" id="Phobius"/>
    </source>
</evidence>
<comment type="similarity">
    <text evidence="2">Belongs to the oligopeptide OPT transporter family.</text>
</comment>
<evidence type="ECO:0000256" key="1">
    <source>
        <dbReference type="ARBA" id="ARBA00004141"/>
    </source>
</evidence>
<dbReference type="InterPro" id="IPR004813">
    <property type="entry name" value="OPT"/>
</dbReference>
<sequence>MSRNFTLRGVFVGCLIGVLINLSNTYYGLIAGSSQQMPIVSALLGFLIFKSLSRLGIELLSKAENVLIASTATATGCMPVTAGFAELIPALEYVLDPEDGGPVRLSWAKRMLWSLGLCFFGILFAALLRNRLVEPNNMPWPGATASSNVIQALYIEPEEAPPYSDELNLSLLPTIFPFDSDQTIVILLVPILRDIPILGPTLAHDCLWSLTLSPGFFGGGMIMGPEITLYMLTGAIVGWGILSLYVKQRGGWTVWISLSALVADAFVKISWIYFQPLWAAWGDTVRNYAWQLIYKSDYRGLVDEASSGYTENTDETDCTGSDPEQPPQIKNVSNSRAGHVFISGLLFLASIGFCMFATSTVFGKQFPLHYIFLSVLLALPMAVVSIRTLGESDYNPQSGIVSQLFFALITTGSRPGAVIVNVVSAAIATAGASQTGDLAYDFKIGQLVGATHQAQMNGQLIGSVFGAIISTLTYKLYVTRFQVPGPFLQIPASFLQISTAKLVLGRGLPEGAPQFSFVIGLIFSVLTAVKTMYADRYWQKFIPSGVSFAVGMLLLPAYTLSRTAGGLFTGIWLIMNPSRNSSIEVIGSGLILGESIASLADLVFAAFNVPQFGPK</sequence>
<feature type="transmembrane region" description="Helical" evidence="7">
    <location>
        <begin position="65"/>
        <end position="91"/>
    </location>
</feature>
<dbReference type="EMBL" id="ML977364">
    <property type="protein sequence ID" value="KAF2106251.1"/>
    <property type="molecule type" value="Genomic_DNA"/>
</dbReference>
<dbReference type="InterPro" id="IPR045035">
    <property type="entry name" value="YSL-like"/>
</dbReference>
<evidence type="ECO:0000256" key="3">
    <source>
        <dbReference type="ARBA" id="ARBA00022448"/>
    </source>
</evidence>
<keyword evidence="3" id="KW-0813">Transport</keyword>
<evidence type="ECO:0000256" key="4">
    <source>
        <dbReference type="ARBA" id="ARBA00022692"/>
    </source>
</evidence>
<evidence type="ECO:0000256" key="5">
    <source>
        <dbReference type="ARBA" id="ARBA00022989"/>
    </source>
</evidence>
<feature type="transmembrane region" description="Helical" evidence="7">
    <location>
        <begin position="35"/>
        <end position="53"/>
    </location>
</feature>
<proteinExistence type="inferred from homology"/>
<dbReference type="OrthoDB" id="627262at2759"/>
<protein>
    <submittedName>
        <fullName evidence="8">OPT oligopeptide transporter protein-domain-containing protein</fullName>
    </submittedName>
</protein>
<evidence type="ECO:0000256" key="2">
    <source>
        <dbReference type="ARBA" id="ARBA00008807"/>
    </source>
</evidence>
<keyword evidence="4 7" id="KW-0812">Transmembrane</keyword>
<dbReference type="NCBIfam" id="TIGR00728">
    <property type="entry name" value="OPT_sfam"/>
    <property type="match status" value="1"/>
</dbReference>
<feature type="transmembrane region" description="Helical" evidence="7">
    <location>
        <begin position="541"/>
        <end position="560"/>
    </location>
</feature>
<feature type="transmembrane region" description="Helical" evidence="7">
    <location>
        <begin position="585"/>
        <end position="609"/>
    </location>
</feature>
<evidence type="ECO:0000313" key="8">
    <source>
        <dbReference type="EMBL" id="KAF2106251.1"/>
    </source>
</evidence>
<name>A0A6A5YJ66_9PLEO</name>
<feature type="transmembrane region" description="Helical" evidence="7">
    <location>
        <begin position="227"/>
        <end position="246"/>
    </location>
</feature>
<dbReference type="GO" id="GO:0000329">
    <property type="term" value="C:fungal-type vacuole membrane"/>
    <property type="evidence" value="ECO:0007669"/>
    <property type="project" value="TreeGrafter"/>
</dbReference>
<feature type="transmembrane region" description="Helical" evidence="7">
    <location>
        <begin position="111"/>
        <end position="128"/>
    </location>
</feature>
<dbReference type="AlphaFoldDB" id="A0A6A5YJ66"/>
<feature type="transmembrane region" description="Helical" evidence="7">
    <location>
        <begin position="511"/>
        <end position="529"/>
    </location>
</feature>
<keyword evidence="5 7" id="KW-1133">Transmembrane helix</keyword>
<comment type="subcellular location">
    <subcellularLocation>
        <location evidence="1">Membrane</location>
        <topology evidence="1">Multi-pass membrane protein</topology>
    </subcellularLocation>
</comment>
<evidence type="ECO:0000256" key="6">
    <source>
        <dbReference type="ARBA" id="ARBA00023136"/>
    </source>
</evidence>
<reference evidence="8" key="1">
    <citation type="journal article" date="2020" name="Stud. Mycol.">
        <title>101 Dothideomycetes genomes: a test case for predicting lifestyles and emergence of pathogens.</title>
        <authorList>
            <person name="Haridas S."/>
            <person name="Albert R."/>
            <person name="Binder M."/>
            <person name="Bloem J."/>
            <person name="Labutti K."/>
            <person name="Salamov A."/>
            <person name="Andreopoulos B."/>
            <person name="Baker S."/>
            <person name="Barry K."/>
            <person name="Bills G."/>
            <person name="Bluhm B."/>
            <person name="Cannon C."/>
            <person name="Castanera R."/>
            <person name="Culley D."/>
            <person name="Daum C."/>
            <person name="Ezra D."/>
            <person name="Gonzalez J."/>
            <person name="Henrissat B."/>
            <person name="Kuo A."/>
            <person name="Liang C."/>
            <person name="Lipzen A."/>
            <person name="Lutzoni F."/>
            <person name="Magnuson J."/>
            <person name="Mondo S."/>
            <person name="Nolan M."/>
            <person name="Ohm R."/>
            <person name="Pangilinan J."/>
            <person name="Park H.-J."/>
            <person name="Ramirez L."/>
            <person name="Alfaro M."/>
            <person name="Sun H."/>
            <person name="Tritt A."/>
            <person name="Yoshinaga Y."/>
            <person name="Zwiers L.-H."/>
            <person name="Turgeon B."/>
            <person name="Goodwin S."/>
            <person name="Spatafora J."/>
            <person name="Crous P."/>
            <person name="Grigoriev I."/>
        </authorList>
    </citation>
    <scope>NUCLEOTIDE SEQUENCE</scope>
    <source>
        <strain evidence="8">CBS 627.86</strain>
    </source>
</reference>
<feature type="transmembrane region" description="Helical" evidence="7">
    <location>
        <begin position="252"/>
        <end position="274"/>
    </location>
</feature>
<accession>A0A6A5YJ66</accession>
<keyword evidence="6 7" id="KW-0472">Membrane</keyword>
<feature type="transmembrane region" description="Helical" evidence="7">
    <location>
        <begin position="368"/>
        <end position="386"/>
    </location>
</feature>
<dbReference type="Proteomes" id="UP000799770">
    <property type="component" value="Unassembled WGS sequence"/>
</dbReference>
<organism evidence="8 9">
    <name type="scientific">Lophiotrema nucula</name>
    <dbReference type="NCBI Taxonomy" id="690887"/>
    <lineage>
        <taxon>Eukaryota</taxon>
        <taxon>Fungi</taxon>
        <taxon>Dikarya</taxon>
        <taxon>Ascomycota</taxon>
        <taxon>Pezizomycotina</taxon>
        <taxon>Dothideomycetes</taxon>
        <taxon>Pleosporomycetidae</taxon>
        <taxon>Pleosporales</taxon>
        <taxon>Lophiotremataceae</taxon>
        <taxon>Lophiotrema</taxon>
    </lineage>
</organism>
<keyword evidence="9" id="KW-1185">Reference proteome</keyword>
<dbReference type="PANTHER" id="PTHR31645:SF0">
    <property type="entry name" value="OLIGOPEPTIDE TRANSPORTER YGL114W-RELATED"/>
    <property type="match status" value="1"/>
</dbReference>
<dbReference type="GO" id="GO:0035673">
    <property type="term" value="F:oligopeptide transmembrane transporter activity"/>
    <property type="evidence" value="ECO:0007669"/>
    <property type="project" value="InterPro"/>
</dbReference>
<evidence type="ECO:0000313" key="9">
    <source>
        <dbReference type="Proteomes" id="UP000799770"/>
    </source>
</evidence>
<feature type="transmembrane region" description="Helical" evidence="7">
    <location>
        <begin position="340"/>
        <end position="362"/>
    </location>
</feature>
<feature type="transmembrane region" description="Helical" evidence="7">
    <location>
        <begin position="7"/>
        <end position="29"/>
    </location>
</feature>
<dbReference type="Pfam" id="PF03169">
    <property type="entry name" value="OPT"/>
    <property type="match status" value="1"/>
</dbReference>
<gene>
    <name evidence="8" type="ORF">BDV96DRAFT_617413</name>
</gene>
<feature type="transmembrane region" description="Helical" evidence="7">
    <location>
        <begin position="460"/>
        <end position="478"/>
    </location>
</feature>